<dbReference type="EMBL" id="KN848062">
    <property type="protein sequence ID" value="KIY04103.1"/>
    <property type="molecule type" value="Genomic_DNA"/>
</dbReference>
<feature type="transmembrane region" description="Helical" evidence="4">
    <location>
        <begin position="247"/>
        <end position="268"/>
    </location>
</feature>
<keyword evidence="4" id="KW-1133">Transmembrane helix</keyword>
<dbReference type="VEuPathDB" id="FungiDB:Z520_00795"/>
<dbReference type="SUPFAM" id="SSF53955">
    <property type="entry name" value="Lysozyme-like"/>
    <property type="match status" value="1"/>
</dbReference>
<protein>
    <recommendedName>
        <fullName evidence="7">Lysozyme</fullName>
    </recommendedName>
</protein>
<dbReference type="GO" id="GO:0003796">
    <property type="term" value="F:lysozyme activity"/>
    <property type="evidence" value="ECO:0007669"/>
    <property type="project" value="InterPro"/>
</dbReference>
<dbReference type="InterPro" id="IPR002196">
    <property type="entry name" value="Glyco_hydro_24"/>
</dbReference>
<keyword evidence="4" id="KW-0472">Membrane</keyword>
<accession>A0A0D2KD97</accession>
<keyword evidence="2" id="KW-0081">Bacteriolytic enzyme</keyword>
<feature type="region of interest" description="Disordered" evidence="3">
    <location>
        <begin position="141"/>
        <end position="171"/>
    </location>
</feature>
<dbReference type="GeneID" id="27706541"/>
<dbReference type="RefSeq" id="XP_016638225.1">
    <property type="nucleotide sequence ID" value="XM_016771315.1"/>
</dbReference>
<evidence type="ECO:0000256" key="4">
    <source>
        <dbReference type="SAM" id="Phobius"/>
    </source>
</evidence>
<organism evidence="5 6">
    <name type="scientific">Fonsecaea multimorphosa CBS 102226</name>
    <dbReference type="NCBI Taxonomy" id="1442371"/>
    <lineage>
        <taxon>Eukaryota</taxon>
        <taxon>Fungi</taxon>
        <taxon>Dikarya</taxon>
        <taxon>Ascomycota</taxon>
        <taxon>Pezizomycotina</taxon>
        <taxon>Eurotiomycetes</taxon>
        <taxon>Chaetothyriomycetidae</taxon>
        <taxon>Chaetothyriales</taxon>
        <taxon>Herpotrichiellaceae</taxon>
        <taxon>Fonsecaea</taxon>
    </lineage>
</organism>
<evidence type="ECO:0000313" key="6">
    <source>
        <dbReference type="Proteomes" id="UP000053411"/>
    </source>
</evidence>
<name>A0A0D2KD97_9EURO</name>
<dbReference type="Pfam" id="PF00959">
    <property type="entry name" value="Phage_lysozyme"/>
    <property type="match status" value="1"/>
</dbReference>
<keyword evidence="1" id="KW-0929">Antimicrobial</keyword>
<keyword evidence="6" id="KW-1185">Reference proteome</keyword>
<sequence length="280" mass="29359">MSQDNAKPTLRKLSDEGLEKLKELEGFKPFPSPDGKNGYSVGYGINSNGQPKLYHEAVAQIKKTGRGLTKEEAESYTKRAMPEYERSVRNLKNSENLKQCQFDAVSIMTYNKGGSGMRRKIRTFIEDGDMKAAYHAILNDDTKGSGGENLSSRRAKRRLSSPGTASSTPLRSQLSAWRGLDGYSGRTPSRRVGGGDVFGSVAVGGALGAAVGGGGTIAVGSTTVTVGAVVSSTGTQIAVSVAFLNPLVALGIWGTLVVVGIGAGYVAACSKGKNKTKMTA</sequence>
<dbReference type="GO" id="GO:0042742">
    <property type="term" value="P:defense response to bacterium"/>
    <property type="evidence" value="ECO:0007669"/>
    <property type="project" value="UniProtKB-KW"/>
</dbReference>
<dbReference type="AlphaFoldDB" id="A0A0D2KD97"/>
<dbReference type="Gene3D" id="1.10.530.40">
    <property type="match status" value="1"/>
</dbReference>
<keyword evidence="4" id="KW-0812">Transmembrane</keyword>
<evidence type="ECO:0000256" key="3">
    <source>
        <dbReference type="SAM" id="MobiDB-lite"/>
    </source>
</evidence>
<dbReference type="Proteomes" id="UP000053411">
    <property type="component" value="Unassembled WGS sequence"/>
</dbReference>
<dbReference type="InterPro" id="IPR023347">
    <property type="entry name" value="Lysozyme_dom_sf"/>
</dbReference>
<evidence type="ECO:0000256" key="1">
    <source>
        <dbReference type="ARBA" id="ARBA00022529"/>
    </source>
</evidence>
<reference evidence="5 6" key="1">
    <citation type="submission" date="2015-01" db="EMBL/GenBank/DDBJ databases">
        <title>The Genome Sequence of Fonsecaea multimorphosa CBS 102226.</title>
        <authorList>
            <consortium name="The Broad Institute Genomics Platform"/>
            <person name="Cuomo C."/>
            <person name="de Hoog S."/>
            <person name="Gorbushina A."/>
            <person name="Stielow B."/>
            <person name="Teixiera M."/>
            <person name="Abouelleil A."/>
            <person name="Chapman S.B."/>
            <person name="Priest M."/>
            <person name="Young S.K."/>
            <person name="Wortman J."/>
            <person name="Nusbaum C."/>
            <person name="Birren B."/>
        </authorList>
    </citation>
    <scope>NUCLEOTIDE SEQUENCE [LARGE SCALE GENOMIC DNA]</scope>
    <source>
        <strain evidence="5 6">CBS 102226</strain>
    </source>
</reference>
<gene>
    <name evidence="5" type="ORF">Z520_00795</name>
</gene>
<dbReference type="GO" id="GO:0031640">
    <property type="term" value="P:killing of cells of another organism"/>
    <property type="evidence" value="ECO:0007669"/>
    <property type="project" value="UniProtKB-KW"/>
</dbReference>
<evidence type="ECO:0000256" key="2">
    <source>
        <dbReference type="ARBA" id="ARBA00022638"/>
    </source>
</evidence>
<feature type="compositionally biased region" description="Polar residues" evidence="3">
    <location>
        <begin position="162"/>
        <end position="171"/>
    </location>
</feature>
<dbReference type="GO" id="GO:0009253">
    <property type="term" value="P:peptidoglycan catabolic process"/>
    <property type="evidence" value="ECO:0007669"/>
    <property type="project" value="InterPro"/>
</dbReference>
<evidence type="ECO:0008006" key="7">
    <source>
        <dbReference type="Google" id="ProtNLM"/>
    </source>
</evidence>
<proteinExistence type="predicted"/>
<dbReference type="GO" id="GO:0016998">
    <property type="term" value="P:cell wall macromolecule catabolic process"/>
    <property type="evidence" value="ECO:0007669"/>
    <property type="project" value="InterPro"/>
</dbReference>
<dbReference type="OrthoDB" id="10315209at2759"/>
<evidence type="ECO:0000313" key="5">
    <source>
        <dbReference type="EMBL" id="KIY04103.1"/>
    </source>
</evidence>
<dbReference type="InterPro" id="IPR023346">
    <property type="entry name" value="Lysozyme-like_dom_sf"/>
</dbReference>